<dbReference type="GO" id="GO:0006368">
    <property type="term" value="P:transcription elongation by RNA polymerase II"/>
    <property type="evidence" value="ECO:0007669"/>
    <property type="project" value="TreeGrafter"/>
</dbReference>
<dbReference type="SMART" id="SM00297">
    <property type="entry name" value="BROMO"/>
    <property type="match status" value="2"/>
</dbReference>
<feature type="compositionally biased region" description="Basic and acidic residues" evidence="9">
    <location>
        <begin position="1"/>
        <end position="19"/>
    </location>
</feature>
<dbReference type="AlphaFoldDB" id="A0A8H7Y9B5"/>
<feature type="compositionally biased region" description="Acidic residues" evidence="9">
    <location>
        <begin position="520"/>
        <end position="540"/>
    </location>
</feature>
<feature type="domain" description="Bromo" evidence="10">
    <location>
        <begin position="68"/>
        <end position="138"/>
    </location>
</feature>
<keyword evidence="6" id="KW-0804">Transcription</keyword>
<dbReference type="Gene3D" id="1.20.920.10">
    <property type="entry name" value="Bromodomain-like"/>
    <property type="match status" value="2"/>
</dbReference>
<keyword evidence="3" id="KW-0156">Chromatin regulator</keyword>
<accession>A0A8H7Y9B5</accession>
<dbReference type="EMBL" id="JAFIQS010000001">
    <property type="protein sequence ID" value="KAG5173716.1"/>
    <property type="molecule type" value="Genomic_DNA"/>
</dbReference>
<feature type="region of interest" description="Disordered" evidence="9">
    <location>
        <begin position="520"/>
        <end position="566"/>
    </location>
</feature>
<comment type="caution">
    <text evidence="11">The sequence shown here is derived from an EMBL/GenBank/DDBJ whole genome shotgun (WGS) entry which is preliminary data.</text>
</comment>
<dbReference type="Pfam" id="PF00439">
    <property type="entry name" value="Bromodomain"/>
    <property type="match status" value="2"/>
</dbReference>
<evidence type="ECO:0000256" key="9">
    <source>
        <dbReference type="SAM" id="MobiDB-lite"/>
    </source>
</evidence>
<feature type="compositionally biased region" description="Low complexity" evidence="9">
    <location>
        <begin position="364"/>
        <end position="386"/>
    </location>
</feature>
<proteinExistence type="predicted"/>
<evidence type="ECO:0000256" key="7">
    <source>
        <dbReference type="ARBA" id="ARBA00023242"/>
    </source>
</evidence>
<evidence type="ECO:0000256" key="5">
    <source>
        <dbReference type="ARBA" id="ARBA00023117"/>
    </source>
</evidence>
<feature type="compositionally biased region" description="Basic residues" evidence="9">
    <location>
        <begin position="549"/>
        <end position="562"/>
    </location>
</feature>
<evidence type="ECO:0000259" key="10">
    <source>
        <dbReference type="PROSITE" id="PS50014"/>
    </source>
</evidence>
<dbReference type="OrthoDB" id="6017at2759"/>
<evidence type="ECO:0000256" key="1">
    <source>
        <dbReference type="ARBA" id="ARBA00004123"/>
    </source>
</evidence>
<dbReference type="InterPro" id="IPR037382">
    <property type="entry name" value="Rsc/polybromo"/>
</dbReference>
<evidence type="ECO:0000256" key="6">
    <source>
        <dbReference type="ARBA" id="ARBA00023163"/>
    </source>
</evidence>
<dbReference type="InterPro" id="IPR036427">
    <property type="entry name" value="Bromodomain-like_sf"/>
</dbReference>
<dbReference type="PANTHER" id="PTHR16062">
    <property type="entry name" value="SWI/SNF-RELATED"/>
    <property type="match status" value="1"/>
</dbReference>
<feature type="domain" description="Bromo" evidence="10">
    <location>
        <begin position="190"/>
        <end position="260"/>
    </location>
</feature>
<evidence type="ECO:0000256" key="4">
    <source>
        <dbReference type="ARBA" id="ARBA00023015"/>
    </source>
</evidence>
<comment type="subcellular location">
    <subcellularLocation>
        <location evidence="1">Nucleus</location>
    </subcellularLocation>
</comment>
<keyword evidence="5 8" id="KW-0103">Bromodomain</keyword>
<evidence type="ECO:0000256" key="2">
    <source>
        <dbReference type="ARBA" id="ARBA00022737"/>
    </source>
</evidence>
<keyword evidence="2" id="KW-0677">Repeat</keyword>
<dbReference type="InterPro" id="IPR001487">
    <property type="entry name" value="Bromodomain"/>
</dbReference>
<organism evidence="11">
    <name type="scientific">Psilocybe cubensis</name>
    <name type="common">Psychedelic mushroom</name>
    <name type="synonym">Stropharia cubensis</name>
    <dbReference type="NCBI Taxonomy" id="181762"/>
    <lineage>
        <taxon>Eukaryota</taxon>
        <taxon>Fungi</taxon>
        <taxon>Dikarya</taxon>
        <taxon>Basidiomycota</taxon>
        <taxon>Agaricomycotina</taxon>
        <taxon>Agaricomycetes</taxon>
        <taxon>Agaricomycetidae</taxon>
        <taxon>Agaricales</taxon>
        <taxon>Agaricineae</taxon>
        <taxon>Strophariaceae</taxon>
        <taxon>Psilocybe</taxon>
    </lineage>
</organism>
<name>A0A8H7Y9B5_PSICU</name>
<feature type="compositionally biased region" description="Pro residues" evidence="9">
    <location>
        <begin position="343"/>
        <end position="363"/>
    </location>
</feature>
<feature type="compositionally biased region" description="Polar residues" evidence="9">
    <location>
        <begin position="301"/>
        <end position="318"/>
    </location>
</feature>
<dbReference type="GO" id="GO:0016586">
    <property type="term" value="C:RSC-type complex"/>
    <property type="evidence" value="ECO:0007669"/>
    <property type="project" value="InterPro"/>
</dbReference>
<dbReference type="PROSITE" id="PS50014">
    <property type="entry name" value="BROMODOMAIN_2"/>
    <property type="match status" value="2"/>
</dbReference>
<dbReference type="CDD" id="cd04369">
    <property type="entry name" value="Bromodomain"/>
    <property type="match status" value="1"/>
</dbReference>
<keyword evidence="4" id="KW-0805">Transcription regulation</keyword>
<dbReference type="GO" id="GO:0006338">
    <property type="term" value="P:chromatin remodeling"/>
    <property type="evidence" value="ECO:0007669"/>
    <property type="project" value="InterPro"/>
</dbReference>
<keyword evidence="7" id="KW-0539">Nucleus</keyword>
<feature type="region of interest" description="Disordered" evidence="9">
    <location>
        <begin position="280"/>
        <end position="405"/>
    </location>
</feature>
<protein>
    <recommendedName>
        <fullName evidence="10">Bromo domain-containing protein</fullName>
    </recommendedName>
</protein>
<evidence type="ECO:0000313" key="11">
    <source>
        <dbReference type="EMBL" id="KAG5173716.1"/>
    </source>
</evidence>
<reference evidence="11" key="1">
    <citation type="submission" date="2021-02" db="EMBL/GenBank/DDBJ databases">
        <title>Psilocybe cubensis genome.</title>
        <authorList>
            <person name="Mckernan K.J."/>
            <person name="Crawford S."/>
            <person name="Trippe A."/>
            <person name="Kane L.T."/>
            <person name="Mclaughlin S."/>
        </authorList>
    </citation>
    <scope>NUCLEOTIDE SEQUENCE [LARGE SCALE GENOMIC DNA]</scope>
    <source>
        <strain evidence="11">MGC-MH-2018</strain>
    </source>
</reference>
<dbReference type="SUPFAM" id="SSF47370">
    <property type="entry name" value="Bromodomain"/>
    <property type="match status" value="2"/>
</dbReference>
<sequence>MSKRELEALNGLGDHDGSRHNKRRREAGGSSSDVDVTMSDPVVPAATNGGGSIGQVKEQGLKLWQTVKDATKDDIFLRKPSKRLYPDYYVIIKQPIALEDIKKALENNEYSSLEAVKNDFDLLFGNAKQYNLPESIIYQDAKELLKLVHKTYNKMVPKEEDGENNKPKPPSLNRLIKVRLEKLVAKTTSDGRVLSTEFMQLPSRKLWPIYYKEIKSPMAFDIVSKRIKQKEYQSSAAFAADVEKIFSNALAFNAEEAQIWHDAMTLRDYFRQLMSDLPPPHNLPEYTKPSNKIKIKPPHATQPTASSSHLPAQKQESAGLTLRVPAPHQHKASPKATTSTLPIPTPTPVPAPATAPTPAPTLPVAPVTAAKKVASPKISTPKTTTSQLPSSIKAPTPGKAPTPVPPIQQTISFVNATSSHYPRAPYAPPNATSVPSPVPTPLQPNAIRPTSAVSIAHSASQSPAPVVLPLSHQLKSINLRIQPSGRTLSLDHRDGVKGWALRLMPGETTVYVSNIMFMGDEEDEESSEEEEDDIDMDVDVESGSVSPKNGRKKGKGRGRGRPPKATTMAAKAAATKAAKDAKKKTVTKIGEVQLKLNKFAVKEQPDQTGEWSVYLPVGSNVIEVGETGGMVWKVYAERLGDV</sequence>
<feature type="region of interest" description="Disordered" evidence="9">
    <location>
        <begin position="1"/>
        <end position="51"/>
    </location>
</feature>
<dbReference type="PRINTS" id="PR00503">
    <property type="entry name" value="BROMODOMAIN"/>
</dbReference>
<dbReference type="PANTHER" id="PTHR16062:SF19">
    <property type="entry name" value="PROTEIN POLYBROMO-1"/>
    <property type="match status" value="1"/>
</dbReference>
<evidence type="ECO:0000256" key="3">
    <source>
        <dbReference type="ARBA" id="ARBA00022853"/>
    </source>
</evidence>
<dbReference type="GO" id="GO:0003682">
    <property type="term" value="F:chromatin binding"/>
    <property type="evidence" value="ECO:0007669"/>
    <property type="project" value="TreeGrafter"/>
</dbReference>
<evidence type="ECO:0000256" key="8">
    <source>
        <dbReference type="PROSITE-ProRule" id="PRU00035"/>
    </source>
</evidence>
<gene>
    <name evidence="11" type="ORF">JR316_000373</name>
</gene>